<comment type="caution">
    <text evidence="2">The sequence shown here is derived from an EMBL/GenBank/DDBJ whole genome shotgun (WGS) entry which is preliminary data.</text>
</comment>
<sequence length="82" mass="9191">MKNRNDELTNAANEIADKTYEPSDYSSRAFSEQGLAMTHEQVSDDYMEGTNDGKIDENAGEKNLDIPRTGYESMFEEADSNS</sequence>
<dbReference type="AlphaFoldDB" id="M8DBW8"/>
<protein>
    <recommendedName>
        <fullName evidence="4">DUF4025 domain-containing protein</fullName>
    </recommendedName>
</protein>
<dbReference type="RefSeq" id="WP_003390370.1">
    <property type="nucleotide sequence ID" value="NZ_APBN01000011.1"/>
</dbReference>
<feature type="compositionally biased region" description="Basic and acidic residues" evidence="1">
    <location>
        <begin position="51"/>
        <end position="65"/>
    </location>
</feature>
<keyword evidence="3" id="KW-1185">Reference proteome</keyword>
<evidence type="ECO:0000313" key="3">
    <source>
        <dbReference type="Proteomes" id="UP000012081"/>
    </source>
</evidence>
<name>M8DBW8_9BACL</name>
<evidence type="ECO:0000313" key="2">
    <source>
        <dbReference type="EMBL" id="EMT50852.1"/>
    </source>
</evidence>
<dbReference type="Proteomes" id="UP000012081">
    <property type="component" value="Unassembled WGS sequence"/>
</dbReference>
<evidence type="ECO:0000256" key="1">
    <source>
        <dbReference type="SAM" id="MobiDB-lite"/>
    </source>
</evidence>
<accession>M8DBW8</accession>
<dbReference type="InterPro" id="IPR025100">
    <property type="entry name" value="DUF4025"/>
</dbReference>
<feature type="region of interest" description="Disordered" evidence="1">
    <location>
        <begin position="1"/>
        <end position="82"/>
    </location>
</feature>
<organism evidence="2 3">
    <name type="scientific">Brevibacillus borstelensis AK1</name>
    <dbReference type="NCBI Taxonomy" id="1300222"/>
    <lineage>
        <taxon>Bacteria</taxon>
        <taxon>Bacillati</taxon>
        <taxon>Bacillota</taxon>
        <taxon>Bacilli</taxon>
        <taxon>Bacillales</taxon>
        <taxon>Paenibacillaceae</taxon>
        <taxon>Brevibacillus</taxon>
    </lineage>
</organism>
<proteinExistence type="predicted"/>
<dbReference type="OrthoDB" id="2476089at2"/>
<dbReference type="EMBL" id="APBN01000011">
    <property type="protein sequence ID" value="EMT50852.1"/>
    <property type="molecule type" value="Genomic_DNA"/>
</dbReference>
<evidence type="ECO:0008006" key="4">
    <source>
        <dbReference type="Google" id="ProtNLM"/>
    </source>
</evidence>
<gene>
    <name evidence="2" type="ORF">I532_19641</name>
</gene>
<dbReference type="Pfam" id="PF13217">
    <property type="entry name" value="DUF4025"/>
    <property type="match status" value="1"/>
</dbReference>
<reference evidence="2 3" key="1">
    <citation type="submission" date="2013-03" db="EMBL/GenBank/DDBJ databases">
        <title>Assembly of a new bacterial strain Brevibacillus borstelensis AK1.</title>
        <authorList>
            <person name="Rajan I."/>
            <person name="PoliReddy D."/>
            <person name="Sugumar T."/>
            <person name="Rathinam K."/>
            <person name="Alqarawi S."/>
            <person name="Khalil A.B."/>
            <person name="Sivakumar N."/>
        </authorList>
    </citation>
    <scope>NUCLEOTIDE SEQUENCE [LARGE SCALE GENOMIC DNA]</scope>
    <source>
        <strain evidence="2 3">AK1</strain>
    </source>
</reference>
<dbReference type="PATRIC" id="fig|1300222.3.peg.4125"/>